<evidence type="ECO:0000256" key="12">
    <source>
        <dbReference type="SAM" id="Phobius"/>
    </source>
</evidence>
<name>A0A9N9IC94_9GLOM</name>
<evidence type="ECO:0000313" key="13">
    <source>
        <dbReference type="EMBL" id="CAG8730782.1"/>
    </source>
</evidence>
<comment type="pathway">
    <text evidence="10">Porphyrin-containing compound metabolism; heme A biosynthesis; heme A from heme O: step 1/1.</text>
</comment>
<evidence type="ECO:0000313" key="14">
    <source>
        <dbReference type="Proteomes" id="UP000789342"/>
    </source>
</evidence>
<protein>
    <submittedName>
        <fullName evidence="13">5411_t:CDS:1</fullName>
    </submittedName>
</protein>
<organism evidence="13 14">
    <name type="scientific">Acaulospora morrowiae</name>
    <dbReference type="NCBI Taxonomy" id="94023"/>
    <lineage>
        <taxon>Eukaryota</taxon>
        <taxon>Fungi</taxon>
        <taxon>Fungi incertae sedis</taxon>
        <taxon>Mucoromycota</taxon>
        <taxon>Glomeromycotina</taxon>
        <taxon>Glomeromycetes</taxon>
        <taxon>Diversisporales</taxon>
        <taxon>Acaulosporaceae</taxon>
        <taxon>Acaulospora</taxon>
    </lineage>
</organism>
<dbReference type="Pfam" id="PF02628">
    <property type="entry name" value="COX15-CtaA"/>
    <property type="match status" value="1"/>
</dbReference>
<keyword evidence="4" id="KW-0479">Metal-binding</keyword>
<dbReference type="GO" id="GO:0016653">
    <property type="term" value="F:oxidoreductase activity, acting on NAD(P)H, heme protein as acceptor"/>
    <property type="evidence" value="ECO:0007669"/>
    <property type="project" value="TreeGrafter"/>
</dbReference>
<comment type="subcellular location">
    <subcellularLocation>
        <location evidence="2">Membrane</location>
        <topology evidence="2">Multi-pass membrane protein</topology>
    </subcellularLocation>
</comment>
<dbReference type="PANTHER" id="PTHR23289:SF2">
    <property type="entry name" value="CYTOCHROME C OXIDASE ASSEMBLY PROTEIN COX15 HOMOLOG"/>
    <property type="match status" value="1"/>
</dbReference>
<evidence type="ECO:0000256" key="8">
    <source>
        <dbReference type="ARBA" id="ARBA00023133"/>
    </source>
</evidence>
<evidence type="ECO:0000256" key="11">
    <source>
        <dbReference type="ARBA" id="ARBA00048044"/>
    </source>
</evidence>
<proteinExistence type="predicted"/>
<keyword evidence="9 12" id="KW-0472">Membrane</keyword>
<evidence type="ECO:0000256" key="9">
    <source>
        <dbReference type="ARBA" id="ARBA00023136"/>
    </source>
</evidence>
<feature type="non-terminal residue" evidence="13">
    <location>
        <position position="157"/>
    </location>
</feature>
<keyword evidence="14" id="KW-1185">Reference proteome</keyword>
<dbReference type="InterPro" id="IPR023754">
    <property type="entry name" value="HemeA_Synthase_type2"/>
</dbReference>
<reference evidence="13" key="1">
    <citation type="submission" date="2021-06" db="EMBL/GenBank/DDBJ databases">
        <authorList>
            <person name="Kallberg Y."/>
            <person name="Tangrot J."/>
            <person name="Rosling A."/>
        </authorList>
    </citation>
    <scope>NUCLEOTIDE SEQUENCE</scope>
    <source>
        <strain evidence="13">CL551</strain>
    </source>
</reference>
<evidence type="ECO:0000256" key="3">
    <source>
        <dbReference type="ARBA" id="ARBA00022692"/>
    </source>
</evidence>
<evidence type="ECO:0000256" key="4">
    <source>
        <dbReference type="ARBA" id="ARBA00022723"/>
    </source>
</evidence>
<evidence type="ECO:0000256" key="10">
    <source>
        <dbReference type="ARBA" id="ARBA00044501"/>
    </source>
</evidence>
<evidence type="ECO:0000256" key="6">
    <source>
        <dbReference type="ARBA" id="ARBA00023002"/>
    </source>
</evidence>
<dbReference type="AlphaFoldDB" id="A0A9N9IC94"/>
<keyword evidence="3 12" id="KW-0812">Transmembrane</keyword>
<gene>
    <name evidence="13" type="ORF">AMORRO_LOCUS14000</name>
</gene>
<dbReference type="Proteomes" id="UP000789342">
    <property type="component" value="Unassembled WGS sequence"/>
</dbReference>
<dbReference type="GO" id="GO:0046872">
    <property type="term" value="F:metal ion binding"/>
    <property type="evidence" value="ECO:0007669"/>
    <property type="project" value="UniProtKB-KW"/>
</dbReference>
<evidence type="ECO:0000256" key="7">
    <source>
        <dbReference type="ARBA" id="ARBA00023004"/>
    </source>
</evidence>
<feature type="transmembrane region" description="Helical" evidence="12">
    <location>
        <begin position="104"/>
        <end position="124"/>
    </location>
</feature>
<keyword evidence="8" id="KW-0350">Heme biosynthesis</keyword>
<dbReference type="EMBL" id="CAJVPV010026141">
    <property type="protein sequence ID" value="CAG8730782.1"/>
    <property type="molecule type" value="Genomic_DNA"/>
</dbReference>
<dbReference type="PANTHER" id="PTHR23289">
    <property type="entry name" value="CYTOCHROME C OXIDASE ASSEMBLY PROTEIN COX15"/>
    <property type="match status" value="1"/>
</dbReference>
<dbReference type="GO" id="GO:0006784">
    <property type="term" value="P:heme A biosynthetic process"/>
    <property type="evidence" value="ECO:0007669"/>
    <property type="project" value="InterPro"/>
</dbReference>
<comment type="cofactor">
    <cofactor evidence="1">
        <name>heme b</name>
        <dbReference type="ChEBI" id="CHEBI:60344"/>
    </cofactor>
</comment>
<evidence type="ECO:0000256" key="5">
    <source>
        <dbReference type="ARBA" id="ARBA00022989"/>
    </source>
</evidence>
<evidence type="ECO:0000256" key="2">
    <source>
        <dbReference type="ARBA" id="ARBA00004141"/>
    </source>
</evidence>
<sequence length="157" mass="17662">MYSGRLFCNFPRGKLINSNLRWKTKIIAGKNKQFFGQYYSKFYHQSKQIHACTRLANLNRSPLAVSSNFFSSNRSALYDTLSNPNYVGSRTKTISAQNSTKPIVGYWLLGTSGLVFGIVVLGGLTRLTESGLSIVEWKPITGVLPPITNSQWEKEFE</sequence>
<evidence type="ECO:0000256" key="1">
    <source>
        <dbReference type="ARBA" id="ARBA00001970"/>
    </source>
</evidence>
<dbReference type="OrthoDB" id="1726137at2759"/>
<keyword evidence="7" id="KW-0408">Iron</keyword>
<comment type="caution">
    <text evidence="13">The sequence shown here is derived from an EMBL/GenBank/DDBJ whole genome shotgun (WGS) entry which is preliminary data.</text>
</comment>
<accession>A0A9N9IC94</accession>
<comment type="catalytic activity">
    <reaction evidence="11">
        <text>Fe(II)-heme o + 2 A + H2O = Fe(II)-heme a + 2 AH2</text>
        <dbReference type="Rhea" id="RHEA:63388"/>
        <dbReference type="ChEBI" id="CHEBI:13193"/>
        <dbReference type="ChEBI" id="CHEBI:15377"/>
        <dbReference type="ChEBI" id="CHEBI:17499"/>
        <dbReference type="ChEBI" id="CHEBI:60530"/>
        <dbReference type="ChEBI" id="CHEBI:61715"/>
        <dbReference type="EC" id="1.17.99.9"/>
    </reaction>
    <physiologicalReaction direction="left-to-right" evidence="11">
        <dbReference type="Rhea" id="RHEA:63389"/>
    </physiologicalReaction>
</comment>
<dbReference type="GO" id="GO:0120547">
    <property type="term" value="F:heme A synthase activity"/>
    <property type="evidence" value="ECO:0007669"/>
    <property type="project" value="UniProtKB-EC"/>
</dbReference>
<keyword evidence="5 12" id="KW-1133">Transmembrane helix</keyword>
<keyword evidence="6" id="KW-0560">Oxidoreductase</keyword>
<dbReference type="GO" id="GO:0005743">
    <property type="term" value="C:mitochondrial inner membrane"/>
    <property type="evidence" value="ECO:0007669"/>
    <property type="project" value="TreeGrafter"/>
</dbReference>
<dbReference type="InterPro" id="IPR003780">
    <property type="entry name" value="COX15/CtaA_fam"/>
</dbReference>